<evidence type="ECO:0000313" key="1">
    <source>
        <dbReference type="EMBL" id="KAH0455392.1"/>
    </source>
</evidence>
<sequence length="69" mass="7705">MISDSEVVKILPRSPGLLALNIEEKFRPNLEFLIQPPCLHTLGFWSPLNPLVALSGPQICIDVFYSVKV</sequence>
<proteinExistence type="predicted"/>
<organism evidence="1 2">
    <name type="scientific">Dendrobium chrysotoxum</name>
    <name type="common">Orchid</name>
    <dbReference type="NCBI Taxonomy" id="161865"/>
    <lineage>
        <taxon>Eukaryota</taxon>
        <taxon>Viridiplantae</taxon>
        <taxon>Streptophyta</taxon>
        <taxon>Embryophyta</taxon>
        <taxon>Tracheophyta</taxon>
        <taxon>Spermatophyta</taxon>
        <taxon>Magnoliopsida</taxon>
        <taxon>Liliopsida</taxon>
        <taxon>Asparagales</taxon>
        <taxon>Orchidaceae</taxon>
        <taxon>Epidendroideae</taxon>
        <taxon>Malaxideae</taxon>
        <taxon>Dendrobiinae</taxon>
        <taxon>Dendrobium</taxon>
    </lineage>
</organism>
<comment type="caution">
    <text evidence="1">The sequence shown here is derived from an EMBL/GenBank/DDBJ whole genome shotgun (WGS) entry which is preliminary data.</text>
</comment>
<accession>A0AAV7GHK2</accession>
<dbReference type="AlphaFoldDB" id="A0AAV7GHK2"/>
<keyword evidence="2" id="KW-1185">Reference proteome</keyword>
<name>A0AAV7GHK2_DENCH</name>
<evidence type="ECO:0000313" key="2">
    <source>
        <dbReference type="Proteomes" id="UP000775213"/>
    </source>
</evidence>
<gene>
    <name evidence="1" type="ORF">IEQ34_015424</name>
</gene>
<reference evidence="1 2" key="1">
    <citation type="journal article" date="2021" name="Hortic Res">
        <title>Chromosome-scale assembly of the Dendrobium chrysotoxum genome enhances the understanding of orchid evolution.</title>
        <authorList>
            <person name="Zhang Y."/>
            <person name="Zhang G.Q."/>
            <person name="Zhang D."/>
            <person name="Liu X.D."/>
            <person name="Xu X.Y."/>
            <person name="Sun W.H."/>
            <person name="Yu X."/>
            <person name="Zhu X."/>
            <person name="Wang Z.W."/>
            <person name="Zhao X."/>
            <person name="Zhong W.Y."/>
            <person name="Chen H."/>
            <person name="Yin W.L."/>
            <person name="Huang T."/>
            <person name="Niu S.C."/>
            <person name="Liu Z.J."/>
        </authorList>
    </citation>
    <scope>NUCLEOTIDE SEQUENCE [LARGE SCALE GENOMIC DNA]</scope>
    <source>
        <strain evidence="1">Lindl</strain>
    </source>
</reference>
<dbReference type="EMBL" id="JAGFBR010000014">
    <property type="protein sequence ID" value="KAH0455392.1"/>
    <property type="molecule type" value="Genomic_DNA"/>
</dbReference>
<protein>
    <submittedName>
        <fullName evidence="1">Uncharacterized protein</fullName>
    </submittedName>
</protein>
<dbReference type="Proteomes" id="UP000775213">
    <property type="component" value="Unassembled WGS sequence"/>
</dbReference>